<evidence type="ECO:0000313" key="1">
    <source>
        <dbReference type="EMBL" id="KWA84256.1"/>
    </source>
</evidence>
<proteinExistence type="predicted"/>
<sequence>MGSSNWSSSDWQSFSSSTRAKSTAQVFSQHSMHAELNPRGVAMRESRDSAANPNSHAIIVASDVTGSMGMLAEALVRKGMGVLVEELLARKPVNDPHIMCMGVGDAYTDTAPLQCTQFEANIKIAQQLSQIWLEGRGGGNGGESYPLAWYFAARHTSIDCFEKRQKKGYLFTVGDENPHKVLTREQVKKVFGDDVERDLTSAELLTMASRSYHVFHLLVEESRACDTQVKENWKDLLGERALPLSDHTKLAELIVSTIQVNEGWSVADAVKSWSGDTSLVVARGLNSLQPAGHKSTGLVRF</sequence>
<protein>
    <submittedName>
        <fullName evidence="1">Uncharacterized protein</fullName>
    </submittedName>
</protein>
<dbReference type="Proteomes" id="UP000060630">
    <property type="component" value="Unassembled WGS sequence"/>
</dbReference>
<gene>
    <name evidence="1" type="ORF">WL29_23130</name>
</gene>
<dbReference type="EMBL" id="LPHD01000049">
    <property type="protein sequence ID" value="KWA84256.1"/>
    <property type="molecule type" value="Genomic_DNA"/>
</dbReference>
<evidence type="ECO:0000313" key="2">
    <source>
        <dbReference type="Proteomes" id="UP000060630"/>
    </source>
</evidence>
<dbReference type="AlphaFoldDB" id="A0A125DMF8"/>
<reference evidence="1 2" key="1">
    <citation type="submission" date="2015-11" db="EMBL/GenBank/DDBJ databases">
        <title>Expanding the genomic diversity of Burkholderia species for the development of highly accurate diagnostics.</title>
        <authorList>
            <person name="Sahl J."/>
            <person name="Keim P."/>
            <person name="Wagner D."/>
        </authorList>
    </citation>
    <scope>NUCLEOTIDE SEQUENCE [LARGE SCALE GENOMIC DNA]</scope>
    <source>
        <strain evidence="1 2">MSMB2087WGS</strain>
    </source>
</reference>
<comment type="caution">
    <text evidence="1">The sequence shown here is derived from an EMBL/GenBank/DDBJ whole genome shotgun (WGS) entry which is preliminary data.</text>
</comment>
<name>A0A125DMF8_9BURK</name>
<organism evidence="1 2">
    <name type="scientific">Burkholderia ubonensis</name>
    <dbReference type="NCBI Taxonomy" id="101571"/>
    <lineage>
        <taxon>Bacteria</taxon>
        <taxon>Pseudomonadati</taxon>
        <taxon>Pseudomonadota</taxon>
        <taxon>Betaproteobacteria</taxon>
        <taxon>Burkholderiales</taxon>
        <taxon>Burkholderiaceae</taxon>
        <taxon>Burkholderia</taxon>
        <taxon>Burkholderia cepacia complex</taxon>
    </lineage>
</organism>
<accession>A0A125DMF8</accession>
<dbReference type="RefSeq" id="WP_060192654.1">
    <property type="nucleotide sequence ID" value="NZ_LPHD01000049.1"/>
</dbReference>